<evidence type="ECO:0000313" key="8">
    <source>
        <dbReference type="Proteomes" id="UP000502998"/>
    </source>
</evidence>
<gene>
    <name evidence="7" type="ORF">EsVE80_20360</name>
</gene>
<evidence type="ECO:0000259" key="6">
    <source>
        <dbReference type="PROSITE" id="PS51096"/>
    </source>
</evidence>
<dbReference type="Gene3D" id="3.40.50.510">
    <property type="entry name" value="Phosphotransferase system, mannose-type IIA component"/>
    <property type="match status" value="1"/>
</dbReference>
<proteinExistence type="predicted"/>
<reference evidence="7 8" key="1">
    <citation type="submission" date="2020-02" db="EMBL/GenBank/DDBJ databases">
        <title>Characterization of vanA genotype vancomycin-resistant Enterococcus saigonensis VE80.</title>
        <authorList>
            <person name="Harada T."/>
            <person name="Motooka D."/>
            <person name="Nakamura S."/>
            <person name="Yamamoto Y."/>
            <person name="Kawahara R."/>
            <person name="Kawatsu K."/>
        </authorList>
    </citation>
    <scope>NUCLEOTIDE SEQUENCE [LARGE SCALE GENOMIC DNA]</scope>
    <source>
        <strain evidence="7 8">VE80</strain>
    </source>
</reference>
<evidence type="ECO:0000256" key="5">
    <source>
        <dbReference type="ARBA" id="ARBA00046577"/>
    </source>
</evidence>
<evidence type="ECO:0000256" key="1">
    <source>
        <dbReference type="ARBA" id="ARBA00001113"/>
    </source>
</evidence>
<comment type="subunit">
    <text evidence="5">Homodimer. The dihydroxyacetone kinase complex is composed of a homodimer of DhaM, a homodimer of DhaK and the subunit DhaL.</text>
</comment>
<organism evidence="7 8">
    <name type="scientific">Enterococcus saigonensis</name>
    <dbReference type="NCBI Taxonomy" id="1805431"/>
    <lineage>
        <taxon>Bacteria</taxon>
        <taxon>Bacillati</taxon>
        <taxon>Bacillota</taxon>
        <taxon>Bacilli</taxon>
        <taxon>Lactobacillales</taxon>
        <taxon>Enterococcaceae</taxon>
        <taxon>Enterococcus</taxon>
    </lineage>
</organism>
<sequence length="131" mass="13866">MKKSILLVSHSKEITDGIKAMVEQMSQKEEVSIFSLGGTTDGELGSDPTKIIAAVEASPDAAYYLVFADLGSAVLSAELAFDMLSESAQKKYHLIDAPLVEGAFAAAITAGITDDMEKIVLEAKQAGQKGW</sequence>
<dbReference type="InterPro" id="IPR039643">
    <property type="entry name" value="DhaM"/>
</dbReference>
<dbReference type="RefSeq" id="WP_173103652.1">
    <property type="nucleotide sequence ID" value="NZ_AP022822.1"/>
</dbReference>
<dbReference type="InterPro" id="IPR036662">
    <property type="entry name" value="PTS_EIIA_man-typ_sf"/>
</dbReference>
<dbReference type="AlphaFoldDB" id="A0A679IEA8"/>
<keyword evidence="8" id="KW-1185">Reference proteome</keyword>
<evidence type="ECO:0000313" key="7">
    <source>
        <dbReference type="EMBL" id="BCA86513.1"/>
    </source>
</evidence>
<keyword evidence="4" id="KW-0808">Transferase</keyword>
<dbReference type="GO" id="GO:0016020">
    <property type="term" value="C:membrane"/>
    <property type="evidence" value="ECO:0007669"/>
    <property type="project" value="InterPro"/>
</dbReference>
<feature type="domain" description="PTS EIIA type-4" evidence="6">
    <location>
        <begin position="2"/>
        <end position="131"/>
    </location>
</feature>
<name>A0A679IEA8_9ENTE</name>
<dbReference type="PROSITE" id="PS51096">
    <property type="entry name" value="PTS_EIIA_TYPE_4"/>
    <property type="match status" value="1"/>
</dbReference>
<dbReference type="Proteomes" id="UP000502998">
    <property type="component" value="Chromosome"/>
</dbReference>
<dbReference type="EC" id="2.7.1.121" evidence="3"/>
<comment type="catalytic activity">
    <reaction evidence="1">
        <text>dihydroxyacetone + phosphoenolpyruvate = dihydroxyacetone phosphate + pyruvate</text>
        <dbReference type="Rhea" id="RHEA:18381"/>
        <dbReference type="ChEBI" id="CHEBI:15361"/>
        <dbReference type="ChEBI" id="CHEBI:16016"/>
        <dbReference type="ChEBI" id="CHEBI:57642"/>
        <dbReference type="ChEBI" id="CHEBI:58702"/>
        <dbReference type="EC" id="2.7.1.121"/>
    </reaction>
</comment>
<dbReference type="InterPro" id="IPR004701">
    <property type="entry name" value="PTS_EIIA_man-typ"/>
</dbReference>
<dbReference type="PANTHER" id="PTHR38594">
    <property type="entry name" value="PEP-DEPENDENT DIHYDROXYACETONE KINASE, PHOSPHORYL DONOR SUBUNIT DHAM"/>
    <property type="match status" value="1"/>
</dbReference>
<dbReference type="GO" id="GO:0019563">
    <property type="term" value="P:glycerol catabolic process"/>
    <property type="evidence" value="ECO:0007669"/>
    <property type="project" value="InterPro"/>
</dbReference>
<dbReference type="Pfam" id="PF03610">
    <property type="entry name" value="EIIA-man"/>
    <property type="match status" value="1"/>
</dbReference>
<dbReference type="SUPFAM" id="SSF53062">
    <property type="entry name" value="PTS system fructose IIA component-like"/>
    <property type="match status" value="1"/>
</dbReference>
<dbReference type="NCBIfam" id="TIGR02364">
    <property type="entry name" value="dha_pts"/>
    <property type="match status" value="1"/>
</dbReference>
<dbReference type="GO" id="GO:0047324">
    <property type="term" value="F:phosphoenolpyruvate-glycerone phosphotransferase activity"/>
    <property type="evidence" value="ECO:0007669"/>
    <property type="project" value="UniProtKB-EC"/>
</dbReference>
<dbReference type="GO" id="GO:0009401">
    <property type="term" value="P:phosphoenolpyruvate-dependent sugar phosphotransferase system"/>
    <property type="evidence" value="ECO:0007669"/>
    <property type="project" value="InterPro"/>
</dbReference>
<accession>A0A679IEA8</accession>
<evidence type="ECO:0000256" key="4">
    <source>
        <dbReference type="ARBA" id="ARBA00022679"/>
    </source>
</evidence>
<protein>
    <recommendedName>
        <fullName evidence="3">phosphoenolpyruvate--glycerone phosphotransferase</fullName>
        <ecNumber evidence="3">2.7.1.121</ecNumber>
    </recommendedName>
</protein>
<comment type="function">
    <text evidence="2">Component of the dihydroxyacetone kinase complex, which is responsible for the phosphoenolpyruvate (PEP)-dependent phosphorylation of dihydroxyacetone. DhaM serves as the phosphoryl donor. Is phosphorylated by phosphoenolpyruvate in an EI- and HPr-dependent reaction, and a phosphorelay system on histidine residues finally leads to phosphoryl transfer to DhaL and dihydroxyacetone.</text>
</comment>
<dbReference type="PANTHER" id="PTHR38594:SF1">
    <property type="entry name" value="PEP-DEPENDENT DIHYDROXYACETONE KINASE, PHOSPHORYL DONOR SUBUNIT DHAM"/>
    <property type="match status" value="1"/>
</dbReference>
<evidence type="ECO:0000256" key="2">
    <source>
        <dbReference type="ARBA" id="ARBA00002788"/>
    </source>
</evidence>
<evidence type="ECO:0000256" key="3">
    <source>
        <dbReference type="ARBA" id="ARBA00012095"/>
    </source>
</evidence>
<dbReference type="InterPro" id="IPR012844">
    <property type="entry name" value="DhaM_N"/>
</dbReference>
<dbReference type="KEGG" id="esg:EsVE80_20360"/>
<dbReference type="EMBL" id="AP022822">
    <property type="protein sequence ID" value="BCA86513.1"/>
    <property type="molecule type" value="Genomic_DNA"/>
</dbReference>